<dbReference type="PANTHER" id="PTHR11851">
    <property type="entry name" value="METALLOPROTEASE"/>
    <property type="match status" value="1"/>
</dbReference>
<dbReference type="RefSeq" id="WP_131852126.1">
    <property type="nucleotide sequence ID" value="NZ_SKFH01000014.1"/>
</dbReference>
<dbReference type="EMBL" id="SKFH01000014">
    <property type="protein sequence ID" value="TCZ71043.1"/>
    <property type="molecule type" value="Genomic_DNA"/>
</dbReference>
<keyword evidence="6" id="KW-1185">Reference proteome</keyword>
<organism evidence="5 6">
    <name type="scientific">Flaviaesturariibacter aridisoli</name>
    <dbReference type="NCBI Taxonomy" id="2545761"/>
    <lineage>
        <taxon>Bacteria</taxon>
        <taxon>Pseudomonadati</taxon>
        <taxon>Bacteroidota</taxon>
        <taxon>Chitinophagia</taxon>
        <taxon>Chitinophagales</taxon>
        <taxon>Chitinophagaceae</taxon>
        <taxon>Flaviaestuariibacter</taxon>
    </lineage>
</organism>
<feature type="domain" description="Peptidase M16 N-terminal" evidence="3">
    <location>
        <begin position="43"/>
        <end position="177"/>
    </location>
</feature>
<evidence type="ECO:0000313" key="6">
    <source>
        <dbReference type="Proteomes" id="UP000295164"/>
    </source>
</evidence>
<dbReference type="SUPFAM" id="SSF63411">
    <property type="entry name" value="LuxS/MPP-like metallohydrolase"/>
    <property type="match status" value="4"/>
</dbReference>
<feature type="chain" id="PRO_5020393062" evidence="2">
    <location>
        <begin position="21"/>
        <end position="943"/>
    </location>
</feature>
<evidence type="ECO:0000256" key="2">
    <source>
        <dbReference type="SAM" id="SignalP"/>
    </source>
</evidence>
<dbReference type="Pfam" id="PF05193">
    <property type="entry name" value="Peptidase_M16_C"/>
    <property type="match status" value="2"/>
</dbReference>
<proteinExistence type="inferred from homology"/>
<dbReference type="AlphaFoldDB" id="A0A4R4E165"/>
<dbReference type="Pfam" id="PF00675">
    <property type="entry name" value="Peptidase_M16"/>
    <property type="match status" value="2"/>
</dbReference>
<keyword evidence="2" id="KW-0732">Signal</keyword>
<evidence type="ECO:0000313" key="5">
    <source>
        <dbReference type="EMBL" id="TCZ71043.1"/>
    </source>
</evidence>
<evidence type="ECO:0000256" key="1">
    <source>
        <dbReference type="ARBA" id="ARBA00007261"/>
    </source>
</evidence>
<reference evidence="5 6" key="1">
    <citation type="submission" date="2019-03" db="EMBL/GenBank/DDBJ databases">
        <authorList>
            <person name="Kim M.K.M."/>
        </authorList>
    </citation>
    <scope>NUCLEOTIDE SEQUENCE [LARGE SCALE GENOMIC DNA]</scope>
    <source>
        <strain evidence="5 6">17J68-15</strain>
    </source>
</reference>
<comment type="caution">
    <text evidence="5">The sequence shown here is derived from an EMBL/GenBank/DDBJ whole genome shotgun (WGS) entry which is preliminary data.</text>
</comment>
<feature type="domain" description="Peptidase M16 N-terminal" evidence="3">
    <location>
        <begin position="531"/>
        <end position="640"/>
    </location>
</feature>
<dbReference type="OrthoDB" id="9811314at2"/>
<dbReference type="InterPro" id="IPR011765">
    <property type="entry name" value="Pept_M16_N"/>
</dbReference>
<feature type="signal peptide" evidence="2">
    <location>
        <begin position="1"/>
        <end position="20"/>
    </location>
</feature>
<dbReference type="InterPro" id="IPR011249">
    <property type="entry name" value="Metalloenz_LuxS/M16"/>
</dbReference>
<comment type="similarity">
    <text evidence="1">Belongs to the peptidase M16 family.</text>
</comment>
<evidence type="ECO:0000259" key="4">
    <source>
        <dbReference type="Pfam" id="PF05193"/>
    </source>
</evidence>
<gene>
    <name evidence="5" type="ORF">E0486_10490</name>
</gene>
<dbReference type="GO" id="GO:0046872">
    <property type="term" value="F:metal ion binding"/>
    <property type="evidence" value="ECO:0007669"/>
    <property type="project" value="InterPro"/>
</dbReference>
<dbReference type="InterPro" id="IPR007863">
    <property type="entry name" value="Peptidase_M16_C"/>
</dbReference>
<sequence length="943" mass="103700">MTLKHALLPLSLAASLGLSAQKKAPAAPFKIPYESFTLANGLKVILHEDHSDPIVAVSTLVHVGSNREKPGKTGFAHFFEHMSFNHSENTPRGANRKLIPEWGGNRNGGTWSDGTVYYEVIPKDAFEKILWIDSDRLGFMINTVTPDALAKEIQVVKNEKRQNYDNVPYGSTQEVILSNLYPDNHPYHWTVIGSLPDLQAASLSDVKEFYDRYYGAANATLVIAGDIDPKKTRERVEYWFGEIRRGPAVQPLKPQRAALAETKSFWYEDNFARLPEYTMVFPSVEQYHKDAYALNILAQLLAGSKSAPLYEVLVTEKKLAPNVSANNSAKELAGEFYLRVRGNADTKLDDVKAALAEGLARFERQSFTDEDLARIKAQLETGLYSSLESILAKAQRLGRDNEFKGDPGFVSKEAQLMQAVTKADVLGVYNRYIKGKPYIATSFVPKGKRDLAVAGAAEAKVWTEPIVQGVANEDVKPGEDAVFERTKTKNNRSEPAFGAMPLFKMPEVWTGSLSNGIRVYGIPGNELPLVNFEVVLRGGHWADPANKSGVANLLAQVMMQGTATKTPEELEAAIDRLGANINVTAGNEELRVRASCLERNFEPTLALLQEILLQPRWDGTEYTRLYKAAQTAIKGREANATAIAALNFNKLLYGPEHILGQPAAGTAESLANISLDDLKAYYQQWIKPGLATMHVAGAVPQARALAAFGKLGAAWKGTAPGQLPVYSVPPQDRAGTVYFIDMPGAKQSVLYVGKLSVPATDPEATAINYANEVLGVNSSGRLFQVLRVGKGYTYGATSQLARSSERAPFQAVTSVRANATLASLQIIQDMLQQYGTTFSDKEVELTRNKVLKGSTLDYETLNAKLGLLGEISKYGRSLRFVEEDQHRLMGMTLADYQRTIDRHLNEKDMIYVVVGDKATQLEEVKKLGKKVVQLDSNGNPVTF</sequence>
<dbReference type="Gene3D" id="3.30.830.10">
    <property type="entry name" value="Metalloenzyme, LuxS/M16 peptidase-like"/>
    <property type="match status" value="4"/>
</dbReference>
<feature type="domain" description="Peptidase M16 C-terminal" evidence="4">
    <location>
        <begin position="672"/>
        <end position="849"/>
    </location>
</feature>
<dbReference type="PANTHER" id="PTHR11851:SF49">
    <property type="entry name" value="MITOCHONDRIAL-PROCESSING PEPTIDASE SUBUNIT ALPHA"/>
    <property type="match status" value="1"/>
</dbReference>
<evidence type="ECO:0000259" key="3">
    <source>
        <dbReference type="Pfam" id="PF00675"/>
    </source>
</evidence>
<protein>
    <submittedName>
        <fullName evidence="5">Insulinase family protein</fullName>
    </submittedName>
</protein>
<dbReference type="InterPro" id="IPR050361">
    <property type="entry name" value="MPP/UQCRC_Complex"/>
</dbReference>
<dbReference type="Proteomes" id="UP000295164">
    <property type="component" value="Unassembled WGS sequence"/>
</dbReference>
<feature type="domain" description="Peptidase M16 C-terminal" evidence="4">
    <location>
        <begin position="202"/>
        <end position="379"/>
    </location>
</feature>
<accession>A0A4R4E165</accession>
<name>A0A4R4E165_9BACT</name>